<evidence type="ECO:0000313" key="6">
    <source>
        <dbReference type="Proteomes" id="UP000320475"/>
    </source>
</evidence>
<dbReference type="Proteomes" id="UP000317494">
    <property type="component" value="Unassembled WGS sequence"/>
</dbReference>
<comment type="caution">
    <text evidence="4">The sequence shown here is derived from an EMBL/GenBank/DDBJ whole genome shotgun (WGS) entry which is preliminary data.</text>
</comment>
<organism evidence="4 5">
    <name type="scientific">Synchytrium endobioticum</name>
    <dbReference type="NCBI Taxonomy" id="286115"/>
    <lineage>
        <taxon>Eukaryota</taxon>
        <taxon>Fungi</taxon>
        <taxon>Fungi incertae sedis</taxon>
        <taxon>Chytridiomycota</taxon>
        <taxon>Chytridiomycota incertae sedis</taxon>
        <taxon>Chytridiomycetes</taxon>
        <taxon>Synchytriales</taxon>
        <taxon>Synchytriaceae</taxon>
        <taxon>Synchytrium</taxon>
    </lineage>
</organism>
<dbReference type="OrthoDB" id="307899at2759"/>
<dbReference type="InterPro" id="IPR019401">
    <property type="entry name" value="Znf_CHCC"/>
</dbReference>
<evidence type="ECO:0000259" key="2">
    <source>
        <dbReference type="Pfam" id="PF10276"/>
    </source>
</evidence>
<protein>
    <recommendedName>
        <fullName evidence="2">Zinc finger CHCC-type domain-containing protein</fullName>
    </recommendedName>
</protein>
<dbReference type="GO" id="GO:0005739">
    <property type="term" value="C:mitochondrion"/>
    <property type="evidence" value="ECO:0007669"/>
    <property type="project" value="GOC"/>
</dbReference>
<dbReference type="VEuPathDB" id="FungiDB:SeMB42_g00677"/>
<dbReference type="EMBL" id="QEAM01000016">
    <property type="protein sequence ID" value="TPX50529.1"/>
    <property type="molecule type" value="Genomic_DNA"/>
</dbReference>
<evidence type="ECO:0000313" key="5">
    <source>
        <dbReference type="Proteomes" id="UP000317494"/>
    </source>
</evidence>
<sequence length="123" mass="13685">MYLRIRLIPSITARTARLHSTNKGVVEQSPGRSEVWSKNQAKRQDAMSGPRFEQTRLEAQPSPPSAMDMIHRVPVTMVETRRVACDGGGGALGHPKVYINLDQGIPIACGYCGLKYQMKEHDH</sequence>
<dbReference type="PANTHER" id="PTHR13156:SF0">
    <property type="entry name" value="NADH DEHYDROGENASE [UBIQUINONE] IRON-SULFUR PROTEIN 6, MITOCHONDRIAL"/>
    <property type="match status" value="1"/>
</dbReference>
<feature type="region of interest" description="Disordered" evidence="1">
    <location>
        <begin position="22"/>
        <end position="67"/>
    </location>
</feature>
<gene>
    <name evidence="3" type="ORF">SeLEV6574_g00833</name>
    <name evidence="4" type="ORF">SeMB42_g00677</name>
</gene>
<evidence type="ECO:0000313" key="4">
    <source>
        <dbReference type="EMBL" id="TPX53578.1"/>
    </source>
</evidence>
<reference evidence="5 6" key="1">
    <citation type="journal article" date="2019" name="Sci. Rep.">
        <title>Comparative genomics of chytrid fungi reveal insights into the obligate biotrophic and pathogenic lifestyle of Synchytrium endobioticum.</title>
        <authorList>
            <person name="van de Vossenberg B.T.L.H."/>
            <person name="Warris S."/>
            <person name="Nguyen H.D.T."/>
            <person name="van Gent-Pelzer M.P.E."/>
            <person name="Joly D.L."/>
            <person name="van de Geest H.C."/>
            <person name="Bonants P.J.M."/>
            <person name="Smith D.S."/>
            <person name="Levesque C.A."/>
            <person name="van der Lee T.A.J."/>
        </authorList>
    </citation>
    <scope>NUCLEOTIDE SEQUENCE [LARGE SCALE GENOMIC DNA]</scope>
    <source>
        <strain evidence="3 6">LEV6574</strain>
        <strain evidence="4 5">MB42</strain>
    </source>
</reference>
<dbReference type="Proteomes" id="UP000320475">
    <property type="component" value="Unassembled WGS sequence"/>
</dbReference>
<evidence type="ECO:0000313" key="3">
    <source>
        <dbReference type="EMBL" id="TPX50529.1"/>
    </source>
</evidence>
<dbReference type="AlphaFoldDB" id="A0A507DRJ9"/>
<dbReference type="EMBL" id="QEAN01000014">
    <property type="protein sequence ID" value="TPX53578.1"/>
    <property type="molecule type" value="Genomic_DNA"/>
</dbReference>
<accession>A0A507DRJ9</accession>
<proteinExistence type="predicted"/>
<keyword evidence="5" id="KW-1185">Reference proteome</keyword>
<dbReference type="Gene3D" id="2.60.260.40">
    <property type="entry name" value="q5lls5 like domains"/>
    <property type="match status" value="1"/>
</dbReference>
<feature type="domain" description="Zinc finger CHCC-type" evidence="2">
    <location>
        <begin position="81"/>
        <end position="116"/>
    </location>
</feature>
<dbReference type="PANTHER" id="PTHR13156">
    <property type="entry name" value="NADH-UBIQUINONE OXIDOREDUCTASE 13 KD-A SUBUNIT"/>
    <property type="match status" value="1"/>
</dbReference>
<dbReference type="GO" id="GO:0006120">
    <property type="term" value="P:mitochondrial electron transport, NADH to ubiquinone"/>
    <property type="evidence" value="ECO:0007669"/>
    <property type="project" value="TreeGrafter"/>
</dbReference>
<dbReference type="STRING" id="286115.A0A507DRJ9"/>
<evidence type="ECO:0000256" key="1">
    <source>
        <dbReference type="SAM" id="MobiDB-lite"/>
    </source>
</evidence>
<name>A0A507DRJ9_9FUNG</name>
<dbReference type="Pfam" id="PF10276">
    <property type="entry name" value="zf-CHCC"/>
    <property type="match status" value="1"/>
</dbReference>